<dbReference type="Gene3D" id="3.40.50.150">
    <property type="entry name" value="Vaccinia Virus protein VP39"/>
    <property type="match status" value="1"/>
</dbReference>
<evidence type="ECO:0000259" key="1">
    <source>
        <dbReference type="Pfam" id="PF08241"/>
    </source>
</evidence>
<proteinExistence type="predicted"/>
<protein>
    <submittedName>
        <fullName evidence="2">Methylase</fullName>
    </submittedName>
</protein>
<dbReference type="Pfam" id="PF08241">
    <property type="entry name" value="Methyltransf_11"/>
    <property type="match status" value="1"/>
</dbReference>
<organism evidence="2">
    <name type="scientific">Longilinea arvoryzae</name>
    <dbReference type="NCBI Taxonomy" id="360412"/>
    <lineage>
        <taxon>Bacteria</taxon>
        <taxon>Bacillati</taxon>
        <taxon>Chloroflexota</taxon>
        <taxon>Anaerolineae</taxon>
        <taxon>Anaerolineales</taxon>
        <taxon>Anaerolineaceae</taxon>
        <taxon>Longilinea</taxon>
    </lineage>
</organism>
<feature type="domain" description="Methyltransferase type 11" evidence="1">
    <location>
        <begin position="43"/>
        <end position="133"/>
    </location>
</feature>
<reference evidence="2" key="1">
    <citation type="submission" date="2015-07" db="EMBL/GenBank/DDBJ databases">
        <title>Draft Genome Sequences of Anaerolinea thermolimosa IMO-1, Bellilinea caldifistulae GOMI-1, Leptolinea tardivitalis YMTK-2, Levilinea saccharolytica KIBI-1,Longilinea arvoryzae KOME-1, Previously Described as Members of the Anaerolineaceae (Chloroflexi).</title>
        <authorList>
            <person name="Sekiguchi Y."/>
            <person name="Ohashi A."/>
            <person name="Matsuura N."/>
            <person name="Tourlousse M.D."/>
        </authorList>
    </citation>
    <scope>NUCLEOTIDE SEQUENCE [LARGE SCALE GENOMIC DNA]</scope>
    <source>
        <strain evidence="2">KOME-1</strain>
    </source>
</reference>
<dbReference type="CDD" id="cd02440">
    <property type="entry name" value="AdoMet_MTases"/>
    <property type="match status" value="1"/>
</dbReference>
<dbReference type="RefSeq" id="WP_075073675.1">
    <property type="nucleotide sequence ID" value="NZ_DF967972.1"/>
</dbReference>
<dbReference type="Proteomes" id="UP000055060">
    <property type="component" value="Unassembled WGS sequence"/>
</dbReference>
<keyword evidence="3" id="KW-1185">Reference proteome</keyword>
<dbReference type="AlphaFoldDB" id="A0A0S7BA31"/>
<accession>A0A0S7BA31</accession>
<evidence type="ECO:0000313" key="3">
    <source>
        <dbReference type="Proteomes" id="UP000055060"/>
    </source>
</evidence>
<dbReference type="GO" id="GO:0032259">
    <property type="term" value="P:methylation"/>
    <property type="evidence" value="ECO:0007669"/>
    <property type="project" value="UniProtKB-KW"/>
</dbReference>
<keyword evidence="2" id="KW-0489">Methyltransferase</keyword>
<evidence type="ECO:0000313" key="2">
    <source>
        <dbReference type="EMBL" id="GAP14415.1"/>
    </source>
</evidence>
<dbReference type="SUPFAM" id="SSF53335">
    <property type="entry name" value="S-adenosyl-L-methionine-dependent methyltransferases"/>
    <property type="match status" value="1"/>
</dbReference>
<dbReference type="STRING" id="360412.LARV_02184"/>
<dbReference type="PANTHER" id="PTHR43861">
    <property type="entry name" value="TRANS-ACONITATE 2-METHYLTRANSFERASE-RELATED"/>
    <property type="match status" value="1"/>
</dbReference>
<gene>
    <name evidence="2" type="ORF">LARV_02184</name>
</gene>
<dbReference type="InterPro" id="IPR029063">
    <property type="entry name" value="SAM-dependent_MTases_sf"/>
</dbReference>
<name>A0A0S7BA31_9CHLR</name>
<dbReference type="GO" id="GO:0008757">
    <property type="term" value="F:S-adenosylmethionine-dependent methyltransferase activity"/>
    <property type="evidence" value="ECO:0007669"/>
    <property type="project" value="InterPro"/>
</dbReference>
<sequence>MPSSSQSKDFLWLQLRDLPYFRAVLRAVESRFYQDIELPRPILDLGCGDGHFVTITFDAPIDFGIDPWTGPVRQAEKRGGYRSVVQGTGDEIPVPDGSYAAVMSNSVLEHIPDLDPVLAEVKRVLKPGGLFVFCVPNHNFLSNLSVSNFFDRIGLRFLGNAYRAFFNRISRHYHCDSPEVWEERLNRAGFRIERWWHYFSPQSLHVLEWGHYFGLPSLVLHFLTRRWNVVRQPWNFALTRAICQPVYDEPDSQPKGSYTFYITRRIDG</sequence>
<dbReference type="InterPro" id="IPR013216">
    <property type="entry name" value="Methyltransf_11"/>
</dbReference>
<dbReference type="EMBL" id="DF967972">
    <property type="protein sequence ID" value="GAP14415.1"/>
    <property type="molecule type" value="Genomic_DNA"/>
</dbReference>
<keyword evidence="2" id="KW-0808">Transferase</keyword>